<feature type="compositionally biased region" description="Polar residues" evidence="1">
    <location>
        <begin position="100"/>
        <end position="114"/>
    </location>
</feature>
<evidence type="ECO:0000313" key="2">
    <source>
        <dbReference type="EMBL" id="GBP44991.1"/>
    </source>
</evidence>
<reference evidence="2 3" key="1">
    <citation type="journal article" date="2019" name="Commun. Biol.">
        <title>The bagworm genome reveals a unique fibroin gene that provides high tensile strength.</title>
        <authorList>
            <person name="Kono N."/>
            <person name="Nakamura H."/>
            <person name="Ohtoshi R."/>
            <person name="Tomita M."/>
            <person name="Numata K."/>
            <person name="Arakawa K."/>
        </authorList>
    </citation>
    <scope>NUCLEOTIDE SEQUENCE [LARGE SCALE GENOMIC DNA]</scope>
</reference>
<feature type="region of interest" description="Disordered" evidence="1">
    <location>
        <begin position="33"/>
        <end position="114"/>
    </location>
</feature>
<dbReference type="EMBL" id="BGZK01000462">
    <property type="protein sequence ID" value="GBP44991.1"/>
    <property type="molecule type" value="Genomic_DNA"/>
</dbReference>
<evidence type="ECO:0000256" key="1">
    <source>
        <dbReference type="SAM" id="MobiDB-lite"/>
    </source>
</evidence>
<sequence>MTPECRHYTYAYKKLTTELLVLLGEVVKEMVGEGDGDWKSEVEKARERENDRTRERQHTHTKRERGRERERKRGEERERARSKRRGYEFGSTVNIVKVMGSQSGSEPKLQQTSE</sequence>
<keyword evidence="3" id="KW-1185">Reference proteome</keyword>
<gene>
    <name evidence="2" type="ORF">EVAR_33419_1</name>
</gene>
<name>A0A4C1W1P9_EUMVA</name>
<protein>
    <submittedName>
        <fullName evidence="2">Uncharacterized protein</fullName>
    </submittedName>
</protein>
<evidence type="ECO:0000313" key="3">
    <source>
        <dbReference type="Proteomes" id="UP000299102"/>
    </source>
</evidence>
<accession>A0A4C1W1P9</accession>
<comment type="caution">
    <text evidence="2">The sequence shown here is derived from an EMBL/GenBank/DDBJ whole genome shotgun (WGS) entry which is preliminary data.</text>
</comment>
<organism evidence="2 3">
    <name type="scientific">Eumeta variegata</name>
    <name type="common">Bagworm moth</name>
    <name type="synonym">Eumeta japonica</name>
    <dbReference type="NCBI Taxonomy" id="151549"/>
    <lineage>
        <taxon>Eukaryota</taxon>
        <taxon>Metazoa</taxon>
        <taxon>Ecdysozoa</taxon>
        <taxon>Arthropoda</taxon>
        <taxon>Hexapoda</taxon>
        <taxon>Insecta</taxon>
        <taxon>Pterygota</taxon>
        <taxon>Neoptera</taxon>
        <taxon>Endopterygota</taxon>
        <taxon>Lepidoptera</taxon>
        <taxon>Glossata</taxon>
        <taxon>Ditrysia</taxon>
        <taxon>Tineoidea</taxon>
        <taxon>Psychidae</taxon>
        <taxon>Oiketicinae</taxon>
        <taxon>Eumeta</taxon>
    </lineage>
</organism>
<dbReference type="Proteomes" id="UP000299102">
    <property type="component" value="Unassembled WGS sequence"/>
</dbReference>
<feature type="compositionally biased region" description="Basic and acidic residues" evidence="1">
    <location>
        <begin position="65"/>
        <end position="79"/>
    </location>
</feature>
<feature type="compositionally biased region" description="Basic and acidic residues" evidence="1">
    <location>
        <begin position="33"/>
        <end position="58"/>
    </location>
</feature>
<proteinExistence type="predicted"/>
<dbReference type="AlphaFoldDB" id="A0A4C1W1P9"/>